<dbReference type="EMBL" id="OA575987">
    <property type="protein sequence ID" value="CAD7205615.1"/>
    <property type="molecule type" value="Genomic_DNA"/>
</dbReference>
<name>A0A7R8VWR0_TIMDO</name>
<accession>A0A7R8VWR0</accession>
<protein>
    <submittedName>
        <fullName evidence="1">Uncharacterized protein</fullName>
    </submittedName>
</protein>
<evidence type="ECO:0000313" key="1">
    <source>
        <dbReference type="EMBL" id="CAD7205615.1"/>
    </source>
</evidence>
<gene>
    <name evidence="1" type="ORF">TDIB3V08_LOCUS11765</name>
</gene>
<proteinExistence type="predicted"/>
<reference evidence="1" key="1">
    <citation type="submission" date="2020-11" db="EMBL/GenBank/DDBJ databases">
        <authorList>
            <person name="Tran Van P."/>
        </authorList>
    </citation>
    <scope>NUCLEOTIDE SEQUENCE</scope>
</reference>
<dbReference type="AlphaFoldDB" id="A0A7R8VWR0"/>
<organism evidence="1">
    <name type="scientific">Timema douglasi</name>
    <name type="common">Walking stick</name>
    <dbReference type="NCBI Taxonomy" id="61478"/>
    <lineage>
        <taxon>Eukaryota</taxon>
        <taxon>Metazoa</taxon>
        <taxon>Ecdysozoa</taxon>
        <taxon>Arthropoda</taxon>
        <taxon>Hexapoda</taxon>
        <taxon>Insecta</taxon>
        <taxon>Pterygota</taxon>
        <taxon>Neoptera</taxon>
        <taxon>Polyneoptera</taxon>
        <taxon>Phasmatodea</taxon>
        <taxon>Timematodea</taxon>
        <taxon>Timematoidea</taxon>
        <taxon>Timematidae</taxon>
        <taxon>Timema</taxon>
    </lineage>
</organism>
<sequence>MTIARDRPIGLYRTWNLQGEPSSSTRGRENACIAQLLQINSDGFGSGSHKLTARKYVPAASYAILKKNPDKEIKINLKELGDFCLVKEHNSKVIKPTSINRQLLPKTVRRNNSLVVVGVTSGSSSPISASGSLECDRSGELCESKLGIAIGNGLCDPAHMMLYGDHLYQLGLIDVNAREHFYQVEHLIRQRISEQDWESAMEVT</sequence>